<evidence type="ECO:0000256" key="1">
    <source>
        <dbReference type="SAM" id="MobiDB-lite"/>
    </source>
</evidence>
<organism evidence="2 3">
    <name type="scientific">Mycena rosella</name>
    <name type="common">Pink bonnet</name>
    <name type="synonym">Agaricus rosellus</name>
    <dbReference type="NCBI Taxonomy" id="1033263"/>
    <lineage>
        <taxon>Eukaryota</taxon>
        <taxon>Fungi</taxon>
        <taxon>Dikarya</taxon>
        <taxon>Basidiomycota</taxon>
        <taxon>Agaricomycotina</taxon>
        <taxon>Agaricomycetes</taxon>
        <taxon>Agaricomycetidae</taxon>
        <taxon>Agaricales</taxon>
        <taxon>Marasmiineae</taxon>
        <taxon>Mycenaceae</taxon>
        <taxon>Mycena</taxon>
    </lineage>
</organism>
<gene>
    <name evidence="2" type="ORF">B0H17DRAFT_1145266</name>
</gene>
<reference evidence="2" key="1">
    <citation type="submission" date="2023-03" db="EMBL/GenBank/DDBJ databases">
        <title>Massive genome expansion in bonnet fungi (Mycena s.s.) driven by repeated elements and novel gene families across ecological guilds.</title>
        <authorList>
            <consortium name="Lawrence Berkeley National Laboratory"/>
            <person name="Harder C.B."/>
            <person name="Miyauchi S."/>
            <person name="Viragh M."/>
            <person name="Kuo A."/>
            <person name="Thoen E."/>
            <person name="Andreopoulos B."/>
            <person name="Lu D."/>
            <person name="Skrede I."/>
            <person name="Drula E."/>
            <person name="Henrissat B."/>
            <person name="Morin E."/>
            <person name="Kohler A."/>
            <person name="Barry K."/>
            <person name="LaButti K."/>
            <person name="Morin E."/>
            <person name="Salamov A."/>
            <person name="Lipzen A."/>
            <person name="Mereny Z."/>
            <person name="Hegedus B."/>
            <person name="Baldrian P."/>
            <person name="Stursova M."/>
            <person name="Weitz H."/>
            <person name="Taylor A."/>
            <person name="Grigoriev I.V."/>
            <person name="Nagy L.G."/>
            <person name="Martin F."/>
            <person name="Kauserud H."/>
        </authorList>
    </citation>
    <scope>NUCLEOTIDE SEQUENCE</scope>
    <source>
        <strain evidence="2">CBHHK067</strain>
    </source>
</reference>
<accession>A0AAD7G2I2</accession>
<proteinExistence type="predicted"/>
<evidence type="ECO:0000313" key="2">
    <source>
        <dbReference type="EMBL" id="KAJ7659513.1"/>
    </source>
</evidence>
<dbReference type="AlphaFoldDB" id="A0AAD7G2I2"/>
<keyword evidence="3" id="KW-1185">Reference proteome</keyword>
<protein>
    <submittedName>
        <fullName evidence="2">Uncharacterized protein</fullName>
    </submittedName>
</protein>
<dbReference type="EMBL" id="JARKIE010000268">
    <property type="protein sequence ID" value="KAJ7659513.1"/>
    <property type="molecule type" value="Genomic_DNA"/>
</dbReference>
<name>A0AAD7G2I2_MYCRO</name>
<evidence type="ECO:0000313" key="3">
    <source>
        <dbReference type="Proteomes" id="UP001221757"/>
    </source>
</evidence>
<feature type="region of interest" description="Disordered" evidence="1">
    <location>
        <begin position="21"/>
        <end position="42"/>
    </location>
</feature>
<dbReference type="Proteomes" id="UP001221757">
    <property type="component" value="Unassembled WGS sequence"/>
</dbReference>
<comment type="caution">
    <text evidence="2">The sequence shown here is derived from an EMBL/GenBank/DDBJ whole genome shotgun (WGS) entry which is preliminary data.</text>
</comment>
<sequence>MKFPSGPLFYSISDQEFEKSSKFRSGGLSQHAQQAAQHSEDSIARGTKYINQPSPRGSAVFRFPPTFEGDVFVNLAGADPLGGIERNIRVKYENIGHQRSEV</sequence>